<accession>A0A1G2CJ59</accession>
<evidence type="ECO:0008006" key="3">
    <source>
        <dbReference type="Google" id="ProtNLM"/>
    </source>
</evidence>
<dbReference type="AlphaFoldDB" id="A0A1G2CJ59"/>
<evidence type="ECO:0000313" key="2">
    <source>
        <dbReference type="Proteomes" id="UP000178348"/>
    </source>
</evidence>
<dbReference type="EMBL" id="MHLB01000038">
    <property type="protein sequence ID" value="OGZ01446.1"/>
    <property type="molecule type" value="Genomic_DNA"/>
</dbReference>
<comment type="caution">
    <text evidence="1">The sequence shown here is derived from an EMBL/GenBank/DDBJ whole genome shotgun (WGS) entry which is preliminary data.</text>
</comment>
<gene>
    <name evidence="1" type="ORF">A2946_01080</name>
</gene>
<organism evidence="1 2">
    <name type="scientific">Candidatus Liptonbacteria bacterium RIFCSPLOWO2_01_FULL_53_13</name>
    <dbReference type="NCBI Taxonomy" id="1798651"/>
    <lineage>
        <taxon>Bacteria</taxon>
        <taxon>Candidatus Liptoniibacteriota</taxon>
    </lineage>
</organism>
<name>A0A1G2CJ59_9BACT</name>
<sequence>MNQEIKQCQNCKSSFVVDATDCAFYEKMQVPVPVLCPDCRMKRKLVWRNERTLYKNTCKLCGQSVITMYNPNSPYIIYCYDCWYSDKWDPFQYAMDYDPEKPFFNQVGELIKKVPKIAMYSNSDIGSNINSEYCNFAGGNKDCYLIFNSGPHNENCAYSRGLAKDKDVFDSYFGDGIERVYEGVNVHKSAGIAYGQNVVGCLDSWFLLNCSGCQNCFGCVNMRNASYRFFNEQLTKEDWKKRVSEITGSYEKIEDVKKKFEAHALKFPMRENNNLKSVNSYGNYLFESKSCISCFEATECEDVHYSFSSKFAKDCYDLVGHGRNSELLLECVGAGTGQRYIGVWWADNSHDIAYCFAARASENCVGCDSVRNGKYCILNKRYEKEEYEKIRAHIVDELKSKNLYGLFFPPELAFFAYNETLAQENYPLTKEQALAEGFRWEEDIPQTRGKETLKPEQIPDHIKDVPDTILDEILACVECGRNYRLIKPELDMYRRALIPIPRKCFNCRHMDRVRRRGALKLHPRACAKCGKEMQTTYPPDSPYIVYCEQCYQTEVV</sequence>
<protein>
    <recommendedName>
        <fullName evidence="3">Zinc-binding domain-containing protein</fullName>
    </recommendedName>
</protein>
<evidence type="ECO:0000313" key="1">
    <source>
        <dbReference type="EMBL" id="OGZ01446.1"/>
    </source>
</evidence>
<proteinExistence type="predicted"/>
<dbReference type="Proteomes" id="UP000178348">
    <property type="component" value="Unassembled WGS sequence"/>
</dbReference>
<reference evidence="1 2" key="1">
    <citation type="journal article" date="2016" name="Nat. Commun.">
        <title>Thousands of microbial genomes shed light on interconnected biogeochemical processes in an aquifer system.</title>
        <authorList>
            <person name="Anantharaman K."/>
            <person name="Brown C.T."/>
            <person name="Hug L.A."/>
            <person name="Sharon I."/>
            <person name="Castelle C.J."/>
            <person name="Probst A.J."/>
            <person name="Thomas B.C."/>
            <person name="Singh A."/>
            <person name="Wilkins M.J."/>
            <person name="Karaoz U."/>
            <person name="Brodie E.L."/>
            <person name="Williams K.H."/>
            <person name="Hubbard S.S."/>
            <person name="Banfield J.F."/>
        </authorList>
    </citation>
    <scope>NUCLEOTIDE SEQUENCE [LARGE SCALE GENOMIC DNA]</scope>
</reference>